<dbReference type="InterPro" id="IPR036412">
    <property type="entry name" value="HAD-like_sf"/>
</dbReference>
<comment type="similarity">
    <text evidence="1">Belongs to the 5'(3')-deoxyribonucleotidase family.</text>
</comment>
<reference evidence="3 4" key="2">
    <citation type="submission" date="2019-09" db="EMBL/GenBank/DDBJ databases">
        <authorList>
            <person name="Jin C."/>
        </authorList>
    </citation>
    <scope>NUCLEOTIDE SEQUENCE [LARGE SCALE GENOMIC DNA]</scope>
    <source>
        <strain evidence="3 4">BN140078</strain>
    </source>
</reference>
<gene>
    <name evidence="3" type="ORF">F0L74_04290</name>
</gene>
<dbReference type="PANTHER" id="PTHR16504">
    <property type="entry name" value="5'(3')-DEOXYRIBONUCLEOTIDASE"/>
    <property type="match status" value="1"/>
</dbReference>
<dbReference type="InterPro" id="IPR010708">
    <property type="entry name" value="5'(3')-deoxyribonucleotidase"/>
</dbReference>
<organism evidence="3 4">
    <name type="scientific">Chitinophaga agrisoli</name>
    <dbReference type="NCBI Taxonomy" id="2607653"/>
    <lineage>
        <taxon>Bacteria</taxon>
        <taxon>Pseudomonadati</taxon>
        <taxon>Bacteroidota</taxon>
        <taxon>Chitinophagia</taxon>
        <taxon>Chitinophagales</taxon>
        <taxon>Chitinophagaceae</taxon>
        <taxon>Chitinophaga</taxon>
    </lineage>
</organism>
<feature type="active site" description="Nucleophile" evidence="2">
    <location>
        <position position="7"/>
    </location>
</feature>
<proteinExistence type="inferred from homology"/>
<dbReference type="InterPro" id="IPR023214">
    <property type="entry name" value="HAD_sf"/>
</dbReference>
<accession>A0A5B2W428</accession>
<dbReference type="GO" id="GO:0009223">
    <property type="term" value="P:pyrimidine deoxyribonucleotide catabolic process"/>
    <property type="evidence" value="ECO:0007669"/>
    <property type="project" value="TreeGrafter"/>
</dbReference>
<name>A0A5B2W428_9BACT</name>
<dbReference type="AlphaFoldDB" id="A0A5B2W428"/>
<dbReference type="SFLD" id="SFLDG01146">
    <property type="entry name" value="C1.2.2"/>
    <property type="match status" value="1"/>
</dbReference>
<dbReference type="Gene3D" id="1.10.40.40">
    <property type="entry name" value="Deoxyribonucleotidase, domain 2"/>
    <property type="match status" value="1"/>
</dbReference>
<dbReference type="Proteomes" id="UP000324611">
    <property type="component" value="Unassembled WGS sequence"/>
</dbReference>
<evidence type="ECO:0000313" key="3">
    <source>
        <dbReference type="EMBL" id="KAA2245187.1"/>
    </source>
</evidence>
<evidence type="ECO:0000256" key="1">
    <source>
        <dbReference type="ARBA" id="ARBA00009589"/>
    </source>
</evidence>
<sequence length="175" mass="19915">MARIAIDMDGVMADTTQQYIDWYAARYGVQVDKTSLNGKPETTGFPLDGVVRQFLYTPGFFRTKPVIPGSQEVIKALNEQHEVYIVSAAMEFPQSLSEKLAWLQDHFPFIGWQQIVFCGHKRIVDADYMIDDHVKNLSTFKGEPLLFTAPHNMNVQEYKRVNTWEEVGALLLAGN</sequence>
<dbReference type="GO" id="GO:0008253">
    <property type="term" value="F:5'-nucleotidase activity"/>
    <property type="evidence" value="ECO:0007669"/>
    <property type="project" value="InterPro"/>
</dbReference>
<evidence type="ECO:0000256" key="2">
    <source>
        <dbReference type="PIRSR" id="PIRSR610708-1"/>
    </source>
</evidence>
<reference evidence="3 4" key="1">
    <citation type="submission" date="2019-09" db="EMBL/GenBank/DDBJ databases">
        <title>Chitinophaga ginsengihumi sp. nov., isolated from soil of ginseng rhizosphere.</title>
        <authorList>
            <person name="Lee J."/>
        </authorList>
    </citation>
    <scope>NUCLEOTIDE SEQUENCE [LARGE SCALE GENOMIC DNA]</scope>
    <source>
        <strain evidence="3 4">BN140078</strain>
    </source>
</reference>
<evidence type="ECO:0000313" key="4">
    <source>
        <dbReference type="Proteomes" id="UP000324611"/>
    </source>
</evidence>
<dbReference type="SFLD" id="SFLDS00003">
    <property type="entry name" value="Haloacid_Dehalogenase"/>
    <property type="match status" value="1"/>
</dbReference>
<dbReference type="SFLD" id="SFLDG01126">
    <property type="entry name" value="C1.2:_Nucleotidase_Like"/>
    <property type="match status" value="1"/>
</dbReference>
<dbReference type="PANTHER" id="PTHR16504:SF4">
    <property type="entry name" value="5'(3')-DEOXYRIBONUCLEOTIDASE"/>
    <property type="match status" value="1"/>
</dbReference>
<comment type="caution">
    <text evidence="3">The sequence shown here is derived from an EMBL/GenBank/DDBJ whole genome shotgun (WGS) entry which is preliminary data.</text>
</comment>
<dbReference type="EMBL" id="VUOC01000001">
    <property type="protein sequence ID" value="KAA2245187.1"/>
    <property type="molecule type" value="Genomic_DNA"/>
</dbReference>
<dbReference type="Gene3D" id="3.40.50.1000">
    <property type="entry name" value="HAD superfamily/HAD-like"/>
    <property type="match status" value="1"/>
</dbReference>
<dbReference type="SUPFAM" id="SSF56784">
    <property type="entry name" value="HAD-like"/>
    <property type="match status" value="1"/>
</dbReference>
<protein>
    <submittedName>
        <fullName evidence="3">5'(3')-deoxyribonucleotidase</fullName>
    </submittedName>
</protein>
<keyword evidence="4" id="KW-1185">Reference proteome</keyword>
<feature type="active site" description="Proton donor" evidence="2">
    <location>
        <position position="9"/>
    </location>
</feature>
<dbReference type="RefSeq" id="WP_149836581.1">
    <property type="nucleotide sequence ID" value="NZ_VUOC01000001.1"/>
</dbReference>
<dbReference type="Pfam" id="PF06941">
    <property type="entry name" value="NT5C"/>
    <property type="match status" value="1"/>
</dbReference>